<dbReference type="Pfam" id="PF00288">
    <property type="entry name" value="GHMP_kinases_N"/>
    <property type="match status" value="1"/>
</dbReference>
<keyword evidence="7" id="KW-1185">Reference proteome</keyword>
<evidence type="ECO:0000256" key="4">
    <source>
        <dbReference type="ARBA" id="ARBA00022840"/>
    </source>
</evidence>
<protein>
    <submittedName>
        <fullName evidence="6">Kinase</fullName>
    </submittedName>
</protein>
<keyword evidence="2" id="KW-0547">Nucleotide-binding</keyword>
<keyword evidence="1" id="KW-0808">Transferase</keyword>
<dbReference type="PANTHER" id="PTHR43527">
    <property type="entry name" value="4-DIPHOSPHOCYTIDYL-2-C-METHYL-D-ERYTHRITOL KINASE, CHLOROPLASTIC"/>
    <property type="match status" value="1"/>
</dbReference>
<accession>A0ABP9CI31</accession>
<name>A0ABP9CI31_9ACTN</name>
<gene>
    <name evidence="6" type="ORF">GCM10023220_47790</name>
</gene>
<proteinExistence type="predicted"/>
<dbReference type="InterPro" id="IPR006204">
    <property type="entry name" value="GHMP_kinase_N_dom"/>
</dbReference>
<comment type="caution">
    <text evidence="6">The sequence shown here is derived from an EMBL/GenBank/DDBJ whole genome shotgun (WGS) entry which is preliminary data.</text>
</comment>
<evidence type="ECO:0000256" key="2">
    <source>
        <dbReference type="ARBA" id="ARBA00022741"/>
    </source>
</evidence>
<feature type="domain" description="GHMP kinase N-terminal" evidence="5">
    <location>
        <begin position="77"/>
        <end position="140"/>
    </location>
</feature>
<dbReference type="PANTHER" id="PTHR43527:SF1">
    <property type="entry name" value="L-THREONINE KINASE"/>
    <property type="match status" value="1"/>
</dbReference>
<dbReference type="GO" id="GO:0016301">
    <property type="term" value="F:kinase activity"/>
    <property type="evidence" value="ECO:0007669"/>
    <property type="project" value="UniProtKB-KW"/>
</dbReference>
<dbReference type="Gene3D" id="3.30.230.10">
    <property type="match status" value="1"/>
</dbReference>
<keyword evidence="4" id="KW-0067">ATP-binding</keyword>
<organism evidence="6 7">
    <name type="scientific">Streptomyces ziwulingensis</name>
    <dbReference type="NCBI Taxonomy" id="1045501"/>
    <lineage>
        <taxon>Bacteria</taxon>
        <taxon>Bacillati</taxon>
        <taxon>Actinomycetota</taxon>
        <taxon>Actinomycetes</taxon>
        <taxon>Kitasatosporales</taxon>
        <taxon>Streptomycetaceae</taxon>
        <taxon>Streptomyces</taxon>
    </lineage>
</organism>
<evidence type="ECO:0000256" key="3">
    <source>
        <dbReference type="ARBA" id="ARBA00022777"/>
    </source>
</evidence>
<dbReference type="InterPro" id="IPR014721">
    <property type="entry name" value="Ribsml_uS5_D2-typ_fold_subgr"/>
</dbReference>
<dbReference type="PIRSF" id="PIRSF033887">
    <property type="entry name" value="PduX"/>
    <property type="match status" value="1"/>
</dbReference>
<evidence type="ECO:0000313" key="7">
    <source>
        <dbReference type="Proteomes" id="UP001501265"/>
    </source>
</evidence>
<keyword evidence="3 6" id="KW-0418">Kinase</keyword>
<dbReference type="InterPro" id="IPR012363">
    <property type="entry name" value="PduX"/>
</dbReference>
<evidence type="ECO:0000313" key="6">
    <source>
        <dbReference type="EMBL" id="GAA4811299.1"/>
    </source>
</evidence>
<reference evidence="7" key="1">
    <citation type="journal article" date="2019" name="Int. J. Syst. Evol. Microbiol.">
        <title>The Global Catalogue of Microorganisms (GCM) 10K type strain sequencing project: providing services to taxonomists for standard genome sequencing and annotation.</title>
        <authorList>
            <consortium name="The Broad Institute Genomics Platform"/>
            <consortium name="The Broad Institute Genome Sequencing Center for Infectious Disease"/>
            <person name="Wu L."/>
            <person name="Ma J."/>
        </authorList>
    </citation>
    <scope>NUCLEOTIDE SEQUENCE [LARGE SCALE GENOMIC DNA]</scope>
    <source>
        <strain evidence="7">JCM 18081</strain>
    </source>
</reference>
<dbReference type="SUPFAM" id="SSF54211">
    <property type="entry name" value="Ribosomal protein S5 domain 2-like"/>
    <property type="match status" value="1"/>
</dbReference>
<evidence type="ECO:0000259" key="5">
    <source>
        <dbReference type="Pfam" id="PF00288"/>
    </source>
</evidence>
<sequence>MRTHESATESALDGGLGISRAFGTFGELLQGVLPGGDLDFLVTLPIDLWSTARFEAASAGDPLLVRPARKRKSLTLARALLAMHGIDRGGTLTLHSALPEGKGLASSSADLVASCRAICAAFHLPLTDRTIEDLLRAIEPSDGVMYTGSVAFYHRRAKLRERLGHLPPLTIVGIDEGGAVPTVAFNRIPKPFGPADKHEYARLLDTLARAVRDRDLATVGEVATRSAVMNQRLRPKRTLDEMRRICRAAGGLGVVSAHSGTVLGVLLAEDDPEYENKLEHLRRSCGALTRHTTVYHSLTDDAWYAPPLTDRSGDM</sequence>
<dbReference type="InterPro" id="IPR020568">
    <property type="entry name" value="Ribosomal_Su5_D2-typ_SF"/>
</dbReference>
<dbReference type="Proteomes" id="UP001501265">
    <property type="component" value="Unassembled WGS sequence"/>
</dbReference>
<dbReference type="RefSeq" id="WP_345622129.1">
    <property type="nucleotide sequence ID" value="NZ_BAABIG010000052.1"/>
</dbReference>
<evidence type="ECO:0000256" key="1">
    <source>
        <dbReference type="ARBA" id="ARBA00022679"/>
    </source>
</evidence>
<dbReference type="EMBL" id="BAABIG010000052">
    <property type="protein sequence ID" value="GAA4811299.1"/>
    <property type="molecule type" value="Genomic_DNA"/>
</dbReference>